<feature type="chain" id="PRO_5037411877" evidence="1">
    <location>
        <begin position="28"/>
        <end position="110"/>
    </location>
</feature>
<evidence type="ECO:0000256" key="1">
    <source>
        <dbReference type="SAM" id="SignalP"/>
    </source>
</evidence>
<dbReference type="Proteomes" id="UP000887565">
    <property type="component" value="Unplaced"/>
</dbReference>
<feature type="signal peptide" evidence="1">
    <location>
        <begin position="1"/>
        <end position="27"/>
    </location>
</feature>
<protein>
    <submittedName>
        <fullName evidence="3">Uncharacterized protein</fullName>
    </submittedName>
</protein>
<sequence>MITGVDHLMNRIFLYIVAIRSLSIIDAQYCTFNTDCQSGNYCWNRQCTTNFGSNFPGASGLLGFGYSNNQYNGNNYGSWYPTGYGGAGYGYNNYGYGYSFGRRMVGDRCT</sequence>
<accession>A0A915IAU3</accession>
<evidence type="ECO:0000313" key="2">
    <source>
        <dbReference type="Proteomes" id="UP000887565"/>
    </source>
</evidence>
<name>A0A915IAU3_ROMCU</name>
<keyword evidence="2" id="KW-1185">Reference proteome</keyword>
<dbReference type="AlphaFoldDB" id="A0A915IAU3"/>
<evidence type="ECO:0000313" key="3">
    <source>
        <dbReference type="WBParaSite" id="nRc.2.0.1.t11295-RA"/>
    </source>
</evidence>
<dbReference type="WBParaSite" id="nRc.2.0.1.t11295-RA">
    <property type="protein sequence ID" value="nRc.2.0.1.t11295-RA"/>
    <property type="gene ID" value="nRc.2.0.1.g11295"/>
</dbReference>
<organism evidence="2 3">
    <name type="scientific">Romanomermis culicivorax</name>
    <name type="common">Nematode worm</name>
    <dbReference type="NCBI Taxonomy" id="13658"/>
    <lineage>
        <taxon>Eukaryota</taxon>
        <taxon>Metazoa</taxon>
        <taxon>Ecdysozoa</taxon>
        <taxon>Nematoda</taxon>
        <taxon>Enoplea</taxon>
        <taxon>Dorylaimia</taxon>
        <taxon>Mermithida</taxon>
        <taxon>Mermithoidea</taxon>
        <taxon>Mermithidae</taxon>
        <taxon>Romanomermis</taxon>
    </lineage>
</organism>
<reference evidence="3" key="1">
    <citation type="submission" date="2022-11" db="UniProtKB">
        <authorList>
            <consortium name="WormBaseParasite"/>
        </authorList>
    </citation>
    <scope>IDENTIFICATION</scope>
</reference>
<keyword evidence="1" id="KW-0732">Signal</keyword>
<proteinExistence type="predicted"/>